<evidence type="ECO:0008006" key="4">
    <source>
        <dbReference type="Google" id="ProtNLM"/>
    </source>
</evidence>
<keyword evidence="1" id="KW-1133">Transmembrane helix</keyword>
<dbReference type="Proteomes" id="UP000019241">
    <property type="component" value="Unassembled WGS sequence"/>
</dbReference>
<dbReference type="PATRIC" id="fig|1265822.4.peg.3459"/>
<comment type="caution">
    <text evidence="2">The sequence shown here is derived from an EMBL/GenBank/DDBJ whole genome shotgun (WGS) entry which is preliminary data.</text>
</comment>
<sequence>MPKDKGKKVTVLIWGVLGLVVFFSLVSFLLSVAKTNTASVPVQADTEKTMSDEGLSETEANYYARDFVKAYINVSASTDERDKRKETLQSYLVQTGNEASDEYFNVGQNTSERTFQDMALKKSVSTKNGRELVYVVRYEDSQLTSKEVVKVVHKKKVKKQETVRQTTNQQVEMHVRVVQNEKGLAIEGLPYFRPVSKEQANITHSSSKEREIVQDEKSEEVKKFAQTFMTKYVESKPSDMKYMMKVPEALNGLYDYQEVTHLNVYEATGSAYLVTGLLVMQEKNSRINVSESFMLTVEKRDGNYYVTEFKHGEDV</sequence>
<organism evidence="2 3">
    <name type="scientific">Listeria fleischmannii FSL S10-1203</name>
    <dbReference type="NCBI Taxonomy" id="1265822"/>
    <lineage>
        <taxon>Bacteria</taxon>
        <taxon>Bacillati</taxon>
        <taxon>Bacillota</taxon>
        <taxon>Bacilli</taxon>
        <taxon>Bacillales</taxon>
        <taxon>Listeriaceae</taxon>
        <taxon>Listeria</taxon>
    </lineage>
</organism>
<dbReference type="EMBL" id="AODM01000058">
    <property type="protein sequence ID" value="EUJ48670.1"/>
    <property type="molecule type" value="Genomic_DNA"/>
</dbReference>
<evidence type="ECO:0000313" key="3">
    <source>
        <dbReference type="Proteomes" id="UP000019241"/>
    </source>
</evidence>
<evidence type="ECO:0000256" key="1">
    <source>
        <dbReference type="SAM" id="Phobius"/>
    </source>
</evidence>
<dbReference type="AlphaFoldDB" id="W7DGV6"/>
<dbReference type="Pfam" id="PF12642">
    <property type="entry name" value="TpcC"/>
    <property type="match status" value="1"/>
</dbReference>
<protein>
    <recommendedName>
        <fullName evidence="4">Conjugal transfer protein</fullName>
    </recommendedName>
</protein>
<keyword evidence="1" id="KW-0472">Membrane</keyword>
<reference evidence="2 3" key="1">
    <citation type="submission" date="2012-12" db="EMBL/GenBank/DDBJ databases">
        <title>Novel taxa of Listeriaceae from agricultural environments in the United States.</title>
        <authorList>
            <person name="den Bakker H.C."/>
            <person name="Allred A."/>
            <person name="Warchocki S."/>
            <person name="Wright E.M."/>
            <person name="Burrell A."/>
            <person name="Nightingale K.K."/>
            <person name="Kephart D."/>
            <person name="Wiedmann M."/>
        </authorList>
    </citation>
    <scope>NUCLEOTIDE SEQUENCE [LARGE SCALE GENOMIC DNA]</scope>
    <source>
        <strain evidence="2 3">FSL S10-1203</strain>
    </source>
</reference>
<name>W7DGV6_9LIST</name>
<dbReference type="CDD" id="cd16386">
    <property type="entry name" value="TcpC_N"/>
    <property type="match status" value="1"/>
</dbReference>
<dbReference type="Gene3D" id="3.10.450.540">
    <property type="match status" value="1"/>
</dbReference>
<dbReference type="InterPro" id="IPR035628">
    <property type="entry name" value="TcpC_C"/>
</dbReference>
<dbReference type="InterPro" id="IPR024735">
    <property type="entry name" value="TcpC"/>
</dbReference>
<dbReference type="RefSeq" id="WP_128080384.1">
    <property type="nucleotide sequence ID" value="NZ_AODM01000058.1"/>
</dbReference>
<gene>
    <name evidence="2" type="ORF">MCOL2_17022</name>
</gene>
<dbReference type="CDD" id="cd16428">
    <property type="entry name" value="TcpC_C"/>
    <property type="match status" value="1"/>
</dbReference>
<feature type="transmembrane region" description="Helical" evidence="1">
    <location>
        <begin position="12"/>
        <end position="33"/>
    </location>
</feature>
<proteinExistence type="predicted"/>
<keyword evidence="1" id="KW-0812">Transmembrane</keyword>
<evidence type="ECO:0000313" key="2">
    <source>
        <dbReference type="EMBL" id="EUJ48670.1"/>
    </source>
</evidence>
<accession>W7DGV6</accession>